<dbReference type="InterPro" id="IPR050523">
    <property type="entry name" value="AKR_Detox_Biosynth"/>
</dbReference>
<dbReference type="InterPro" id="IPR023210">
    <property type="entry name" value="NADP_OxRdtase_dom"/>
</dbReference>
<dbReference type="FunFam" id="3.20.20.100:FF:000004">
    <property type="entry name" value="Oxidoreductase, aldo/keto reductase"/>
    <property type="match status" value="1"/>
</dbReference>
<dbReference type="EMBL" id="CP060436">
    <property type="protein sequence ID" value="QPM89557.1"/>
    <property type="molecule type" value="Genomic_DNA"/>
</dbReference>
<dbReference type="RefSeq" id="WP_119839975.1">
    <property type="nucleotide sequence ID" value="NZ_CP060436.1"/>
</dbReference>
<dbReference type="PANTHER" id="PTHR43364">
    <property type="entry name" value="NADH-SPECIFIC METHYLGLYOXAL REDUCTASE-RELATED"/>
    <property type="match status" value="1"/>
</dbReference>
<dbReference type="Gene3D" id="3.20.20.100">
    <property type="entry name" value="NADP-dependent oxidoreductase domain"/>
    <property type="match status" value="1"/>
</dbReference>
<dbReference type="OrthoDB" id="9803483at2"/>
<dbReference type="KEGG" id="palw:PSAL_007780"/>
<dbReference type="Proteomes" id="UP000283786">
    <property type="component" value="Chromosome"/>
</dbReference>
<dbReference type="PRINTS" id="PR00069">
    <property type="entry name" value="ALDKETRDTASE"/>
</dbReference>
<sequence length="321" mass="34746">MQTIPLGRTGLTSSAIVFGGNVFGWTADEATSFRMLDRMYEAGLTTIDTADFYSRWVDGNAGGESETMLGRWFAANPGKRDSVTLITKVGADMGQGHTDLSPAWIAEAVEASLKRLQTGVIDLYLSHFPDDRTPDADTLGAFDRLREAGKIRAIGTSNRDLAQMQRAAKAAEDAGLPRYEVLQNEYNLHARAAFEGPLADWCAKEGVAVLTYFSLASGFLTGKYRHADDNAGDRARIVDKYMDGRGMRILTALDEVAQYSRATPAEVALAWLRQRPGVTAPIASASSERQLDSLIRAADLTLSEAAMELLNKASVFGPAQG</sequence>
<reference evidence="3 4" key="1">
    <citation type="submission" date="2020-08" db="EMBL/GenBank/DDBJ databases">
        <title>Genome sequence of Rhodobacteraceae bacterium Lw-13e.</title>
        <authorList>
            <person name="Poehlein A."/>
            <person name="Wolter L."/>
            <person name="Daniel R."/>
            <person name="Brinkhoff T."/>
        </authorList>
    </citation>
    <scope>NUCLEOTIDE SEQUENCE [LARGE SCALE GENOMIC DNA]</scope>
    <source>
        <strain evidence="3 4">Lw-13e</strain>
    </source>
</reference>
<protein>
    <submittedName>
        <fullName evidence="3">1-deoxyxylulose-5-phosphate synthase YajO</fullName>
        <ecNumber evidence="3">1.1.-.-</ecNumber>
    </submittedName>
</protein>
<evidence type="ECO:0000259" key="2">
    <source>
        <dbReference type="Pfam" id="PF00248"/>
    </source>
</evidence>
<dbReference type="GO" id="GO:0016491">
    <property type="term" value="F:oxidoreductase activity"/>
    <property type="evidence" value="ECO:0007669"/>
    <property type="project" value="UniProtKB-KW"/>
</dbReference>
<keyword evidence="4" id="KW-1185">Reference proteome</keyword>
<dbReference type="AlphaFoldDB" id="A0A418SE36"/>
<dbReference type="CDD" id="cd19081">
    <property type="entry name" value="AKR_AKR9C1"/>
    <property type="match status" value="1"/>
</dbReference>
<feature type="domain" description="NADP-dependent oxidoreductase" evidence="2">
    <location>
        <begin position="16"/>
        <end position="313"/>
    </location>
</feature>
<evidence type="ECO:0000313" key="4">
    <source>
        <dbReference type="Proteomes" id="UP000283786"/>
    </source>
</evidence>
<gene>
    <name evidence="3" type="primary">yajO</name>
    <name evidence="3" type="ORF">PSAL_007780</name>
</gene>
<keyword evidence="1 3" id="KW-0560">Oxidoreductase</keyword>
<dbReference type="GO" id="GO:0005829">
    <property type="term" value="C:cytosol"/>
    <property type="evidence" value="ECO:0007669"/>
    <property type="project" value="UniProtKB-ARBA"/>
</dbReference>
<organism evidence="3 4">
    <name type="scientific">Pseudooceanicola algae</name>
    <dbReference type="NCBI Taxonomy" id="1537215"/>
    <lineage>
        <taxon>Bacteria</taxon>
        <taxon>Pseudomonadati</taxon>
        <taxon>Pseudomonadota</taxon>
        <taxon>Alphaproteobacteria</taxon>
        <taxon>Rhodobacterales</taxon>
        <taxon>Paracoccaceae</taxon>
        <taxon>Pseudooceanicola</taxon>
    </lineage>
</organism>
<evidence type="ECO:0000313" key="3">
    <source>
        <dbReference type="EMBL" id="QPM89557.1"/>
    </source>
</evidence>
<dbReference type="PANTHER" id="PTHR43364:SF6">
    <property type="entry name" value="OXIDOREDUCTASE-RELATED"/>
    <property type="match status" value="1"/>
</dbReference>
<dbReference type="SUPFAM" id="SSF51430">
    <property type="entry name" value="NAD(P)-linked oxidoreductase"/>
    <property type="match status" value="1"/>
</dbReference>
<dbReference type="InterPro" id="IPR020471">
    <property type="entry name" value="AKR"/>
</dbReference>
<evidence type="ECO:0000256" key="1">
    <source>
        <dbReference type="ARBA" id="ARBA00023002"/>
    </source>
</evidence>
<accession>A0A418SE36</accession>
<name>A0A418SE36_9RHOB</name>
<dbReference type="InterPro" id="IPR036812">
    <property type="entry name" value="NAD(P)_OxRdtase_dom_sf"/>
</dbReference>
<proteinExistence type="predicted"/>
<dbReference type="EC" id="1.1.-.-" evidence="3"/>
<dbReference type="Pfam" id="PF00248">
    <property type="entry name" value="Aldo_ket_red"/>
    <property type="match status" value="1"/>
</dbReference>